<dbReference type="Proteomes" id="UP000246410">
    <property type="component" value="Unassembled WGS sequence"/>
</dbReference>
<gene>
    <name evidence="9" type="ORF">DFR69_103609</name>
</gene>
<feature type="domain" description="DUF3533" evidence="8">
    <location>
        <begin position="4"/>
        <end position="387"/>
    </location>
</feature>
<evidence type="ECO:0000256" key="1">
    <source>
        <dbReference type="ARBA" id="ARBA00004651"/>
    </source>
</evidence>
<keyword evidence="4 7" id="KW-0812">Transmembrane</keyword>
<evidence type="ECO:0000256" key="7">
    <source>
        <dbReference type="SAM" id="Phobius"/>
    </source>
</evidence>
<comment type="subcellular location">
    <subcellularLocation>
        <location evidence="1">Cell membrane</location>
        <topology evidence="1">Multi-pass membrane protein</topology>
    </subcellularLocation>
</comment>
<protein>
    <submittedName>
        <fullName evidence="9">YhgE/Pip-like protein</fullName>
    </submittedName>
</protein>
<feature type="transmembrane region" description="Helical" evidence="7">
    <location>
        <begin position="314"/>
        <end position="332"/>
    </location>
</feature>
<dbReference type="PANTHER" id="PTHR43077">
    <property type="entry name" value="TRANSPORT PERMEASE YVFS-RELATED"/>
    <property type="match status" value="1"/>
</dbReference>
<name>A0A317NSZ8_9NOCA</name>
<feature type="transmembrane region" description="Helical" evidence="7">
    <location>
        <begin position="262"/>
        <end position="284"/>
    </location>
</feature>
<dbReference type="GO" id="GO:0005886">
    <property type="term" value="C:plasma membrane"/>
    <property type="evidence" value="ECO:0007669"/>
    <property type="project" value="UniProtKB-SubCell"/>
</dbReference>
<dbReference type="InterPro" id="IPR022703">
    <property type="entry name" value="DUF3533"/>
</dbReference>
<keyword evidence="6 7" id="KW-0472">Membrane</keyword>
<organism evidence="9 10">
    <name type="scientific">Nocardia neocaledoniensis</name>
    <dbReference type="NCBI Taxonomy" id="236511"/>
    <lineage>
        <taxon>Bacteria</taxon>
        <taxon>Bacillati</taxon>
        <taxon>Actinomycetota</taxon>
        <taxon>Actinomycetes</taxon>
        <taxon>Mycobacteriales</taxon>
        <taxon>Nocardiaceae</taxon>
        <taxon>Nocardia</taxon>
    </lineage>
</organism>
<feature type="transmembrane region" description="Helical" evidence="7">
    <location>
        <begin position="290"/>
        <end position="309"/>
    </location>
</feature>
<evidence type="ECO:0000256" key="6">
    <source>
        <dbReference type="ARBA" id="ARBA00023136"/>
    </source>
</evidence>
<evidence type="ECO:0000313" key="9">
    <source>
        <dbReference type="EMBL" id="PWV78003.1"/>
    </source>
</evidence>
<feature type="transmembrane region" description="Helical" evidence="7">
    <location>
        <begin position="382"/>
        <end position="403"/>
    </location>
</feature>
<evidence type="ECO:0000256" key="5">
    <source>
        <dbReference type="ARBA" id="ARBA00022989"/>
    </source>
</evidence>
<dbReference type="Pfam" id="PF12051">
    <property type="entry name" value="DUF3533"/>
    <property type="match status" value="1"/>
</dbReference>
<sequence length="415" mass="44072">MPTLVLTVLTALLGIMYLGYVTDPEENLHDFPVALVNLDVGDVTGTGERVEFGKQVADGLIANVPADKVDLLVVGKAESEQLLRTAQIYGAIIISGDFSKRLGNLGVGSVVAGEMEKPVITLQTNPRMGAFGTQIVHRIGDQALAEVDKQVGAQLTDQVRATLAQTPEGAPTPEVSGAAQITLASPVDIVQQEFRPLPPGSGEGLTAFFYALLLLLAGMVGGMVIHTMVDAHLGFVPTEYGPWYVHYPTASISRFHTLLIKWGVMALVAVVVSIIFLIAARIVGMAVDNPLAMFLFSVLAMIAVGWTALTSLAALGTAGLLVNLALFVILGLPSSGGTVPIEAIPTQFVWLAEFEPMHQVFLGVRSILYFDANYAAGLDRGIWMSLLGILIAVVGGVLITRYYDRKGLHRTNAAA</sequence>
<keyword evidence="10" id="KW-1185">Reference proteome</keyword>
<proteinExistence type="inferred from homology"/>
<evidence type="ECO:0000256" key="2">
    <source>
        <dbReference type="ARBA" id="ARBA00007783"/>
    </source>
</evidence>
<dbReference type="EMBL" id="QGTL01000003">
    <property type="protein sequence ID" value="PWV78003.1"/>
    <property type="molecule type" value="Genomic_DNA"/>
</dbReference>
<evidence type="ECO:0000256" key="4">
    <source>
        <dbReference type="ARBA" id="ARBA00022692"/>
    </source>
</evidence>
<dbReference type="InterPro" id="IPR051328">
    <property type="entry name" value="T7SS_ABC-Transporter"/>
</dbReference>
<dbReference type="AlphaFoldDB" id="A0A317NSZ8"/>
<dbReference type="PANTHER" id="PTHR43077:SF8">
    <property type="entry name" value="DOXORUBICIN RESISTANCE ABC TRANSPORTER PERMEASE PROTEIN DRRB"/>
    <property type="match status" value="1"/>
</dbReference>
<dbReference type="RefSeq" id="WP_110037398.1">
    <property type="nucleotide sequence ID" value="NZ_QGTL01000003.1"/>
</dbReference>
<comment type="similarity">
    <text evidence="2">Belongs to the ABC-2 integral membrane protein family.</text>
</comment>
<keyword evidence="3" id="KW-1003">Cell membrane</keyword>
<evidence type="ECO:0000313" key="10">
    <source>
        <dbReference type="Proteomes" id="UP000246410"/>
    </source>
</evidence>
<evidence type="ECO:0000256" key="3">
    <source>
        <dbReference type="ARBA" id="ARBA00022475"/>
    </source>
</evidence>
<comment type="caution">
    <text evidence="9">The sequence shown here is derived from an EMBL/GenBank/DDBJ whole genome shotgun (WGS) entry which is preliminary data.</text>
</comment>
<accession>A0A317NSZ8</accession>
<reference evidence="9 10" key="1">
    <citation type="submission" date="2018-05" db="EMBL/GenBank/DDBJ databases">
        <title>Genomic Encyclopedia of Type Strains, Phase IV (KMG-IV): sequencing the most valuable type-strain genomes for metagenomic binning, comparative biology and taxonomic classification.</title>
        <authorList>
            <person name="Goeker M."/>
        </authorList>
    </citation>
    <scope>NUCLEOTIDE SEQUENCE [LARGE SCALE GENOMIC DNA]</scope>
    <source>
        <strain evidence="9 10">DSM 44717</strain>
    </source>
</reference>
<keyword evidence="5 7" id="KW-1133">Transmembrane helix</keyword>
<evidence type="ECO:0000259" key="8">
    <source>
        <dbReference type="Pfam" id="PF12051"/>
    </source>
</evidence>
<feature type="transmembrane region" description="Helical" evidence="7">
    <location>
        <begin position="207"/>
        <end position="225"/>
    </location>
</feature>